<evidence type="ECO:0000256" key="2">
    <source>
        <dbReference type="SAM" id="MobiDB-lite"/>
    </source>
</evidence>
<organism evidence="3 4">
    <name type="scientific">Agathobacter rectalis</name>
    <dbReference type="NCBI Taxonomy" id="39491"/>
    <lineage>
        <taxon>Bacteria</taxon>
        <taxon>Bacillati</taxon>
        <taxon>Bacillota</taxon>
        <taxon>Clostridia</taxon>
        <taxon>Lachnospirales</taxon>
        <taxon>Lachnospiraceae</taxon>
        <taxon>Agathobacter</taxon>
    </lineage>
</organism>
<dbReference type="Proteomes" id="UP001197847">
    <property type="component" value="Unassembled WGS sequence"/>
</dbReference>
<comment type="caution">
    <text evidence="3">The sequence shown here is derived from an EMBL/GenBank/DDBJ whole genome shotgun (WGS) entry which is preliminary data.</text>
</comment>
<gene>
    <name evidence="3" type="ORF">LK487_03155</name>
</gene>
<dbReference type="AlphaFoldDB" id="A0AAW4WQ03"/>
<evidence type="ECO:0000256" key="1">
    <source>
        <dbReference type="SAM" id="Coils"/>
    </source>
</evidence>
<evidence type="ECO:0000313" key="4">
    <source>
        <dbReference type="Proteomes" id="UP001197847"/>
    </source>
</evidence>
<reference evidence="3" key="1">
    <citation type="submission" date="2021-10" db="EMBL/GenBank/DDBJ databases">
        <title>Collection of gut derived symbiotic bacterial strains cultured from healthy donors.</title>
        <authorList>
            <person name="Lin H."/>
            <person name="Littmann E."/>
            <person name="Claire K."/>
            <person name="Pamer E."/>
        </authorList>
    </citation>
    <scope>NUCLEOTIDE SEQUENCE</scope>
    <source>
        <strain evidence="3">MSK.22.92</strain>
    </source>
</reference>
<keyword evidence="1" id="KW-0175">Coiled coil</keyword>
<name>A0AAW4WQ03_9FIRM</name>
<feature type="compositionally biased region" description="Basic and acidic residues" evidence="2">
    <location>
        <begin position="163"/>
        <end position="176"/>
    </location>
</feature>
<evidence type="ECO:0000313" key="3">
    <source>
        <dbReference type="EMBL" id="MCC2746038.1"/>
    </source>
</evidence>
<dbReference type="EMBL" id="JAJFBX010000003">
    <property type="protein sequence ID" value="MCC2746038.1"/>
    <property type="molecule type" value="Genomic_DNA"/>
</dbReference>
<sequence length="185" mass="22209">MIAYANKFAELRPLFVKVYQNKRRSNMASLLERLKYIIEDIFGKKTYAESQRDKYKKVVRNLEKELKKTDNLSDVMAQLATDYNTMEMNPDSAQGKLSDTFVTKESENREAVEKLGADFKEIIAEVKSKLEFARDEYNYWCDEAKREDEEMKIYQQQYYEEEERLRREAAEEEARRKEKRHRLIS</sequence>
<feature type="region of interest" description="Disordered" evidence="2">
    <location>
        <begin position="162"/>
        <end position="185"/>
    </location>
</feature>
<proteinExistence type="predicted"/>
<accession>A0AAW4WQ03</accession>
<feature type="coiled-coil region" evidence="1">
    <location>
        <begin position="45"/>
        <end position="72"/>
    </location>
</feature>
<protein>
    <submittedName>
        <fullName evidence="3">Uncharacterized protein</fullName>
    </submittedName>
</protein>